<dbReference type="HOGENOM" id="CLU_019561_0_1_11"/>
<dbReference type="RefSeq" id="WP_045074798.1">
    <property type="nucleotide sequence ID" value="NZ_CP011005.1"/>
</dbReference>
<dbReference type="SUPFAM" id="SSF52540">
    <property type="entry name" value="P-loop containing nucleoside triphosphate hydrolases"/>
    <property type="match status" value="1"/>
</dbReference>
<proteinExistence type="predicted"/>
<evidence type="ECO:0008006" key="3">
    <source>
        <dbReference type="Google" id="ProtNLM"/>
    </source>
</evidence>
<dbReference type="EMBL" id="CP011005">
    <property type="protein sequence ID" value="AJT41433.1"/>
    <property type="molecule type" value="Genomic_DNA"/>
</dbReference>
<sequence>MNFRFAVLGEAADRLVEQLEAIGEQFTVVRRCAELRELVAACQSGLAGVALLSEHTAELNSALLERLAACHSRVVVLTDDEAETQRLNSLGARVFSLGSDALKIIQGLESDSVDADGAVTEPAAQFLAIQDAKDDAASNKLLGEAEKKKHPKNVDSSQIIAIWGPIGSPGRTMLATNMAAEFAALGLEVLLIDADSYGASVAATLGILDESAGIARAVRLADQGSLDPEGLWQIAPELVFRGGRFRVLSGLTRPDRWPELRAMALQQLFTLSRQLLPVTIIDCGFSLETDEELSFDSYVPRRNAATLAALRSADQIIAVGAADSIGVPRLIRGLTELANICPGQEPLVVLNKVRRGAAGRSPEQALQQAWLRFGPQFSIKAFLPAETALLDRMLLSGELLIEAGPDSALRKKLQTFVSALAQRNSQTAVSSTTAKNG</sequence>
<dbReference type="Proteomes" id="UP000061839">
    <property type="component" value="Chromosome"/>
</dbReference>
<dbReference type="KEGG" id="ari:UM93_07710"/>
<gene>
    <name evidence="1" type="ORF">UM93_07710</name>
</gene>
<dbReference type="STRING" id="1618207.UM93_07710"/>
<dbReference type="PATRIC" id="fig|1618207.4.peg.1561"/>
<organism evidence="1 2">
    <name type="scientific">Psychromicrobium lacuslunae</name>
    <dbReference type="NCBI Taxonomy" id="1618207"/>
    <lineage>
        <taxon>Bacteria</taxon>
        <taxon>Bacillati</taxon>
        <taxon>Actinomycetota</taxon>
        <taxon>Actinomycetes</taxon>
        <taxon>Micrococcales</taxon>
        <taxon>Micrococcaceae</taxon>
        <taxon>Psychromicrobium</taxon>
    </lineage>
</organism>
<dbReference type="Gene3D" id="3.40.50.300">
    <property type="entry name" value="P-loop containing nucleotide triphosphate hydrolases"/>
    <property type="match status" value="1"/>
</dbReference>
<dbReference type="AlphaFoldDB" id="A0A0D4BYL7"/>
<dbReference type="OrthoDB" id="3217709at2"/>
<reference evidence="1 2" key="1">
    <citation type="journal article" date="2015" name="Genome Announc.">
        <title>Complete Genome Sequencing of Protease-Producing Novel Arthrobacter sp. Strain IHBB 11108 Using PacBio Single-Molecule Real-Time Sequencing Technology.</title>
        <authorList>
            <person name="Kiran S."/>
            <person name="Swarnkar M.K."/>
            <person name="Pal M."/>
            <person name="Thakur R."/>
            <person name="Tewari R."/>
            <person name="Singh A.K."/>
            <person name="Gulati A."/>
        </authorList>
    </citation>
    <scope>NUCLEOTIDE SEQUENCE [LARGE SCALE GENOMIC DNA]</scope>
    <source>
        <strain evidence="1 2">IHBB 11108</strain>
    </source>
</reference>
<accession>A0A0D4BYL7</accession>
<evidence type="ECO:0000313" key="1">
    <source>
        <dbReference type="EMBL" id="AJT41433.1"/>
    </source>
</evidence>
<name>A0A0D4BYL7_9MICC</name>
<evidence type="ECO:0000313" key="2">
    <source>
        <dbReference type="Proteomes" id="UP000061839"/>
    </source>
</evidence>
<protein>
    <recommendedName>
        <fullName evidence="3">Chromosome partitioning protein</fullName>
    </recommendedName>
</protein>
<keyword evidence="2" id="KW-1185">Reference proteome</keyword>
<dbReference type="InterPro" id="IPR027417">
    <property type="entry name" value="P-loop_NTPase"/>
</dbReference>